<keyword evidence="2" id="KW-1185">Reference proteome</keyword>
<reference evidence="1 2" key="1">
    <citation type="submission" date="2024-10" db="EMBL/GenBank/DDBJ databases">
        <title>The Natural Products Discovery Center: Release of the First 8490 Sequenced Strains for Exploring Actinobacteria Biosynthetic Diversity.</title>
        <authorList>
            <person name="Kalkreuter E."/>
            <person name="Kautsar S.A."/>
            <person name="Yang D."/>
            <person name="Bader C.D."/>
            <person name="Teijaro C.N."/>
            <person name="Fluegel L."/>
            <person name="Davis C.M."/>
            <person name="Simpson J.R."/>
            <person name="Lauterbach L."/>
            <person name="Steele A.D."/>
            <person name="Gui C."/>
            <person name="Meng S."/>
            <person name="Li G."/>
            <person name="Viehrig K."/>
            <person name="Ye F."/>
            <person name="Su P."/>
            <person name="Kiefer A.F."/>
            <person name="Nichols A."/>
            <person name="Cepeda A.J."/>
            <person name="Yan W."/>
            <person name="Fan B."/>
            <person name="Jiang Y."/>
            <person name="Adhikari A."/>
            <person name="Zheng C.-J."/>
            <person name="Schuster L."/>
            <person name="Cowan T.M."/>
            <person name="Smanski M.J."/>
            <person name="Chevrette M.G."/>
            <person name="De Carvalho L.P.S."/>
            <person name="Shen B."/>
        </authorList>
    </citation>
    <scope>NUCLEOTIDE SEQUENCE [LARGE SCALE GENOMIC DNA]</scope>
    <source>
        <strain evidence="1 2">NPDC017990</strain>
    </source>
</reference>
<dbReference type="InterPro" id="IPR036388">
    <property type="entry name" value="WH-like_DNA-bd_sf"/>
</dbReference>
<dbReference type="RefSeq" id="WP_397714006.1">
    <property type="nucleotide sequence ID" value="NZ_JBIRGN010000004.1"/>
</dbReference>
<dbReference type="InterPro" id="IPR036390">
    <property type="entry name" value="WH_DNA-bd_sf"/>
</dbReference>
<evidence type="ECO:0000313" key="1">
    <source>
        <dbReference type="EMBL" id="MFH8547721.1"/>
    </source>
</evidence>
<organism evidence="1 2">
    <name type="scientific">Streptomyces longisporoflavus</name>
    <dbReference type="NCBI Taxonomy" id="28044"/>
    <lineage>
        <taxon>Bacteria</taxon>
        <taxon>Bacillati</taxon>
        <taxon>Actinomycetota</taxon>
        <taxon>Actinomycetes</taxon>
        <taxon>Kitasatosporales</taxon>
        <taxon>Streptomycetaceae</taxon>
        <taxon>Streptomyces</taxon>
    </lineage>
</organism>
<dbReference type="Gene3D" id="1.10.10.10">
    <property type="entry name" value="Winged helix-like DNA-binding domain superfamily/Winged helix DNA-binding domain"/>
    <property type="match status" value="1"/>
</dbReference>
<name>A0ABW7QRV0_9ACTN</name>
<sequence length="154" mass="17411">MDTFTYSHSDEDLIDQPIGYWASAAGEAVVHHIRTMLAEAGLTQPQWWILNQIVAEDGRDKEAVIGTLRGYLSIGDGALHHDIGALHDRGLLTEDIRGRLRITDEGRRLRDETAARQQKTRAEIHEGISDEEYVRTLKVLQRMIHNVGGTAWHH</sequence>
<dbReference type="EMBL" id="JBIRGQ010000004">
    <property type="protein sequence ID" value="MFH8547721.1"/>
    <property type="molecule type" value="Genomic_DNA"/>
</dbReference>
<comment type="caution">
    <text evidence="1">The sequence shown here is derived from an EMBL/GenBank/DDBJ whole genome shotgun (WGS) entry which is preliminary data.</text>
</comment>
<protein>
    <submittedName>
        <fullName evidence="1">MarR family winged helix-turn-helix transcriptional regulator</fullName>
    </submittedName>
</protein>
<accession>A0ABW7QRV0</accession>
<gene>
    <name evidence="1" type="ORF">ACH4F9_22205</name>
</gene>
<evidence type="ECO:0000313" key="2">
    <source>
        <dbReference type="Proteomes" id="UP001610818"/>
    </source>
</evidence>
<dbReference type="Proteomes" id="UP001610818">
    <property type="component" value="Unassembled WGS sequence"/>
</dbReference>
<dbReference type="SUPFAM" id="SSF46785">
    <property type="entry name" value="Winged helix' DNA-binding domain"/>
    <property type="match status" value="1"/>
</dbReference>
<proteinExistence type="predicted"/>